<dbReference type="Proteomes" id="UP000663829">
    <property type="component" value="Unassembled WGS sequence"/>
</dbReference>
<gene>
    <name evidence="2" type="ORF">GPM918_LOCUS31224</name>
    <name evidence="3" type="ORF">SRO942_LOCUS31860</name>
</gene>
<dbReference type="EMBL" id="CAJNOQ010015241">
    <property type="protein sequence ID" value="CAF1357759.1"/>
    <property type="molecule type" value="Genomic_DNA"/>
</dbReference>
<accession>A0A815HS62</accession>
<evidence type="ECO:0000313" key="3">
    <source>
        <dbReference type="EMBL" id="CAF4233200.1"/>
    </source>
</evidence>
<evidence type="ECO:0000313" key="2">
    <source>
        <dbReference type="EMBL" id="CAF1357759.1"/>
    </source>
</evidence>
<dbReference type="AlphaFoldDB" id="A0A815HS62"/>
<keyword evidence="1" id="KW-0677">Repeat</keyword>
<evidence type="ECO:0008006" key="5">
    <source>
        <dbReference type="Google" id="ProtNLM"/>
    </source>
</evidence>
<dbReference type="Gene3D" id="2.120.10.30">
    <property type="entry name" value="TolB, C-terminal domain"/>
    <property type="match status" value="1"/>
</dbReference>
<keyword evidence="4" id="KW-1185">Reference proteome</keyword>
<organism evidence="2 4">
    <name type="scientific">Didymodactylos carnosus</name>
    <dbReference type="NCBI Taxonomy" id="1234261"/>
    <lineage>
        <taxon>Eukaryota</taxon>
        <taxon>Metazoa</taxon>
        <taxon>Spiralia</taxon>
        <taxon>Gnathifera</taxon>
        <taxon>Rotifera</taxon>
        <taxon>Eurotatoria</taxon>
        <taxon>Bdelloidea</taxon>
        <taxon>Philodinida</taxon>
        <taxon>Philodinidae</taxon>
        <taxon>Didymodactylos</taxon>
    </lineage>
</organism>
<dbReference type="InterPro" id="IPR001258">
    <property type="entry name" value="NHL_repeat"/>
</dbReference>
<name>A0A815HS62_9BILA</name>
<dbReference type="SUPFAM" id="SSF63829">
    <property type="entry name" value="Calcium-dependent phosphotriesterase"/>
    <property type="match status" value="1"/>
</dbReference>
<comment type="caution">
    <text evidence="2">The sequence shown here is derived from an EMBL/GenBank/DDBJ whole genome shotgun (WGS) entry which is preliminary data.</text>
</comment>
<dbReference type="Pfam" id="PF01436">
    <property type="entry name" value="NHL"/>
    <property type="match status" value="2"/>
</dbReference>
<protein>
    <recommendedName>
        <fullName evidence="5">NHL repeat-containing protein</fullName>
    </recommendedName>
</protein>
<dbReference type="Proteomes" id="UP000681722">
    <property type="component" value="Unassembled WGS sequence"/>
</dbReference>
<reference evidence="2" key="1">
    <citation type="submission" date="2021-02" db="EMBL/GenBank/DDBJ databases">
        <authorList>
            <person name="Nowell W R."/>
        </authorList>
    </citation>
    <scope>NUCLEOTIDE SEQUENCE</scope>
</reference>
<evidence type="ECO:0000256" key="1">
    <source>
        <dbReference type="ARBA" id="ARBA00022737"/>
    </source>
</evidence>
<dbReference type="EMBL" id="CAJOBC010068091">
    <property type="protein sequence ID" value="CAF4233200.1"/>
    <property type="molecule type" value="Genomic_DNA"/>
</dbReference>
<sequence>MLGENVESNGSIAVLHRPIDLYVVSSSGNIYVADSTNQRVLRWLPGGDPATGGGLVASNTLGTPYGIVVTADEQTLYVADTSNNCVKKFTVGIDIATIFAGNGTVDSGPNELSSQ</sequence>
<evidence type="ECO:0000313" key="4">
    <source>
        <dbReference type="Proteomes" id="UP000663829"/>
    </source>
</evidence>
<proteinExistence type="predicted"/>
<dbReference type="InterPro" id="IPR011042">
    <property type="entry name" value="6-blade_b-propeller_TolB-like"/>
</dbReference>